<dbReference type="InterPro" id="IPR000719">
    <property type="entry name" value="Prot_kinase_dom"/>
</dbReference>
<keyword evidence="4" id="KW-0067">ATP-binding</keyword>
<dbReference type="Gene3D" id="1.10.510.10">
    <property type="entry name" value="Transferase(Phosphotransferase) domain 1"/>
    <property type="match status" value="1"/>
</dbReference>
<dbReference type="PANTHER" id="PTHR48013">
    <property type="entry name" value="DUAL SPECIFICITY MITOGEN-ACTIVATED PROTEIN KINASE KINASE 5-RELATED"/>
    <property type="match status" value="1"/>
</dbReference>
<feature type="compositionally biased region" description="Polar residues" evidence="10">
    <location>
        <begin position="238"/>
        <end position="265"/>
    </location>
</feature>
<evidence type="ECO:0000256" key="4">
    <source>
        <dbReference type="ARBA" id="ARBA00022840"/>
    </source>
</evidence>
<evidence type="ECO:0000256" key="5">
    <source>
        <dbReference type="ARBA" id="ARBA00038035"/>
    </source>
</evidence>
<dbReference type="Pfam" id="PF00069">
    <property type="entry name" value="Pkinase"/>
    <property type="match status" value="2"/>
</dbReference>
<dbReference type="EC" id="2.7.12.2" evidence="6"/>
<feature type="region of interest" description="Disordered" evidence="10">
    <location>
        <begin position="311"/>
        <end position="336"/>
    </location>
</feature>
<evidence type="ECO:0000256" key="3">
    <source>
        <dbReference type="ARBA" id="ARBA00022777"/>
    </source>
</evidence>
<dbReference type="OrthoDB" id="10252354at2759"/>
<evidence type="ECO:0000256" key="2">
    <source>
        <dbReference type="ARBA" id="ARBA00022741"/>
    </source>
</evidence>
<evidence type="ECO:0000256" key="6">
    <source>
        <dbReference type="ARBA" id="ARBA00038999"/>
    </source>
</evidence>
<dbReference type="SMART" id="SM00220">
    <property type="entry name" value="S_TKc"/>
    <property type="match status" value="1"/>
</dbReference>
<evidence type="ECO:0000256" key="9">
    <source>
        <dbReference type="ARBA" id="ARBA00051693"/>
    </source>
</evidence>
<keyword evidence="3 12" id="KW-0418">Kinase</keyword>
<name>S9U8K3_9TRYP</name>
<comment type="catalytic activity">
    <reaction evidence="7">
        <text>L-seryl-[protein] + ATP = O-phospho-L-seryl-[protein] + ADP + H(+)</text>
        <dbReference type="Rhea" id="RHEA:17989"/>
        <dbReference type="Rhea" id="RHEA-COMP:9863"/>
        <dbReference type="Rhea" id="RHEA-COMP:11604"/>
        <dbReference type="ChEBI" id="CHEBI:15378"/>
        <dbReference type="ChEBI" id="CHEBI:29999"/>
        <dbReference type="ChEBI" id="CHEBI:30616"/>
        <dbReference type="ChEBI" id="CHEBI:83421"/>
        <dbReference type="ChEBI" id="CHEBI:456216"/>
        <dbReference type="EC" id="2.7.12.2"/>
    </reaction>
</comment>
<dbReference type="EMBL" id="ATMH01006848">
    <property type="protein sequence ID" value="EPY25089.1"/>
    <property type="molecule type" value="Genomic_DNA"/>
</dbReference>
<evidence type="ECO:0000256" key="10">
    <source>
        <dbReference type="SAM" id="MobiDB-lite"/>
    </source>
</evidence>
<sequence>MKKRRNVRSSFPGFQIALPAESIFGEVQVQQKSDVDANSFFINVDDATVSPMITTGPTFGLESGKRGPVSPQPSPSGTAGKFFHVNNTNIFVLLDGISMFVEGKSTFDGEDPLVVQQAVQKRRNRPEAANGCFWGEDTVEAAIRDIQKTADKTSGAAEKRINVPPPKVHTVAASAGAKATGAPLRSQVTNTSLNRCTVLPTHASSKLSDFFKDAVKPHNPAPFGKLTVRAVREVPSTELPTGTCSPASLSQTASKGSPTTHSPTGSRPHISGLSYIHSSTDVFNQSMSSVVSLASRNSDMHSSSMVMDSFGHKQGSTATTLTPSMSPRGSRRRAKCKKPFVSENDIGMSNRSLDLDNVEVLNLLGVGSQGKVYRVMVDGKLYALKRIDVKEATEAANSIERQGRKRGLVKELHMINLQRSKKPPQYLMSMFNAVATVDNERQHLSVLMELMSFSFEDVQHMIARIPQTELNKITQSSFKNHLGRTSTSRWQQEVDMLMRQQPGSCMHVMGRNSFNGPEEWEYLGDRQTTIHEIILSMLAHDVLRGLAELHEDYHMVHCDLKPANILLAFDMQHFKLTDFGCGSMLDAKTQKVRRKGVDLGSKLYKAPERLMTHYDATDSANGAASNGDDGGEGDETFEGCDEIVEFTAKADVWSLGIVLLELASGVHPCQPFKSDYWNYINLLKLPRMSKPLNWSNAFSDFIVRCVNVDVDKRWSVQKLQGHPFITKYETVPRNKLKVFIQKLESESANFQRKQQKEILEEQIRLSTMVQARDNHKWKSMVKWRSFTGFLRVAPQPTDTQKFPHLGTT</sequence>
<reference evidence="12 13" key="1">
    <citation type="journal article" date="2013" name="PLoS ONE">
        <title>Predicting the Proteins of Angomonas deanei, Strigomonas culicis and Their Respective Endosymbionts Reveals New Aspects of the Trypanosomatidae Family.</title>
        <authorList>
            <person name="Motta M.C."/>
            <person name="Martins A.C."/>
            <person name="de Souza S.S."/>
            <person name="Catta-Preta C.M."/>
            <person name="Silva R."/>
            <person name="Klein C.C."/>
            <person name="de Almeida L.G."/>
            <person name="de Lima Cunha O."/>
            <person name="Ciapina L.P."/>
            <person name="Brocchi M."/>
            <person name="Colabardini A.C."/>
            <person name="de Araujo Lima B."/>
            <person name="Machado C.R."/>
            <person name="de Almeida Soares C.M."/>
            <person name="Probst C.M."/>
            <person name="de Menezes C.B."/>
            <person name="Thompson C.E."/>
            <person name="Bartholomeu D.C."/>
            <person name="Gradia D.F."/>
            <person name="Pavoni D.P."/>
            <person name="Grisard E.C."/>
            <person name="Fantinatti-Garboggini F."/>
            <person name="Marchini F.K."/>
            <person name="Rodrigues-Luiz G.F."/>
            <person name="Wagner G."/>
            <person name="Goldman G.H."/>
            <person name="Fietto J.L."/>
            <person name="Elias M.C."/>
            <person name="Goldman M.H."/>
            <person name="Sagot M.F."/>
            <person name="Pereira M."/>
            <person name="Stoco P.H."/>
            <person name="de Mendonca-Neto R.P."/>
            <person name="Teixeira S.M."/>
            <person name="Maciel T.E."/>
            <person name="de Oliveira Mendes T.A."/>
            <person name="Urmenyi T.P."/>
            <person name="de Souza W."/>
            <person name="Schenkman S."/>
            <person name="de Vasconcelos A.T."/>
        </authorList>
    </citation>
    <scope>NUCLEOTIDE SEQUENCE [LARGE SCALE GENOMIC DNA]</scope>
</reference>
<dbReference type="InterPro" id="IPR011009">
    <property type="entry name" value="Kinase-like_dom_sf"/>
</dbReference>
<accession>S9U8K3</accession>
<dbReference type="PROSITE" id="PS00108">
    <property type="entry name" value="PROTEIN_KINASE_ST"/>
    <property type="match status" value="1"/>
</dbReference>
<comment type="catalytic activity">
    <reaction evidence="9">
        <text>L-tyrosyl-[protein] + ATP = O-phospho-L-tyrosyl-[protein] + ADP + H(+)</text>
        <dbReference type="Rhea" id="RHEA:10596"/>
        <dbReference type="Rhea" id="RHEA-COMP:10136"/>
        <dbReference type="Rhea" id="RHEA-COMP:20101"/>
        <dbReference type="ChEBI" id="CHEBI:15378"/>
        <dbReference type="ChEBI" id="CHEBI:30616"/>
        <dbReference type="ChEBI" id="CHEBI:46858"/>
        <dbReference type="ChEBI" id="CHEBI:61978"/>
        <dbReference type="ChEBI" id="CHEBI:456216"/>
        <dbReference type="EC" id="2.7.12.2"/>
    </reaction>
</comment>
<evidence type="ECO:0000259" key="11">
    <source>
        <dbReference type="PROSITE" id="PS50011"/>
    </source>
</evidence>
<dbReference type="InterPro" id="IPR008271">
    <property type="entry name" value="Ser/Thr_kinase_AS"/>
</dbReference>
<dbReference type="Proteomes" id="UP000015354">
    <property type="component" value="Unassembled WGS sequence"/>
</dbReference>
<feature type="region of interest" description="Disordered" evidence="10">
    <location>
        <begin position="237"/>
        <end position="273"/>
    </location>
</feature>
<feature type="region of interest" description="Disordered" evidence="10">
    <location>
        <begin position="58"/>
        <end position="80"/>
    </location>
</feature>
<comment type="similarity">
    <text evidence="5">Belongs to the protein kinase superfamily. STE Ser/Thr protein kinase family. MAP kinase kinase subfamily.</text>
</comment>
<organism evidence="12 13">
    <name type="scientific">Strigomonas culicis</name>
    <dbReference type="NCBI Taxonomy" id="28005"/>
    <lineage>
        <taxon>Eukaryota</taxon>
        <taxon>Discoba</taxon>
        <taxon>Euglenozoa</taxon>
        <taxon>Kinetoplastea</taxon>
        <taxon>Metakinetoplastina</taxon>
        <taxon>Trypanosomatida</taxon>
        <taxon>Trypanosomatidae</taxon>
        <taxon>Strigomonadinae</taxon>
        <taxon>Strigomonas</taxon>
    </lineage>
</organism>
<dbReference type="SUPFAM" id="SSF56112">
    <property type="entry name" value="Protein kinase-like (PK-like)"/>
    <property type="match status" value="1"/>
</dbReference>
<evidence type="ECO:0000256" key="7">
    <source>
        <dbReference type="ARBA" id="ARBA00049014"/>
    </source>
</evidence>
<keyword evidence="2" id="KW-0547">Nucleotide-binding</keyword>
<evidence type="ECO:0000313" key="12">
    <source>
        <dbReference type="EMBL" id="EPY25089.1"/>
    </source>
</evidence>
<gene>
    <name evidence="12" type="ORF">STCU_06848</name>
</gene>
<dbReference type="AlphaFoldDB" id="S9U8K3"/>
<feature type="compositionally biased region" description="Polar residues" evidence="10">
    <location>
        <begin position="314"/>
        <end position="327"/>
    </location>
</feature>
<dbReference type="Gene3D" id="3.30.200.20">
    <property type="entry name" value="Phosphorylase Kinase, domain 1"/>
    <property type="match status" value="1"/>
</dbReference>
<comment type="caution">
    <text evidence="12">The sequence shown here is derived from an EMBL/GenBank/DDBJ whole genome shotgun (WGS) entry which is preliminary data.</text>
</comment>
<proteinExistence type="inferred from homology"/>
<evidence type="ECO:0000256" key="8">
    <source>
        <dbReference type="ARBA" id="ARBA00049299"/>
    </source>
</evidence>
<keyword evidence="1" id="KW-0808">Transferase</keyword>
<keyword evidence="13" id="KW-1185">Reference proteome</keyword>
<dbReference type="PROSITE" id="PS50011">
    <property type="entry name" value="PROTEIN_KINASE_DOM"/>
    <property type="match status" value="1"/>
</dbReference>
<feature type="domain" description="Protein kinase" evidence="11">
    <location>
        <begin position="358"/>
        <end position="725"/>
    </location>
</feature>
<dbReference type="GO" id="GO:0005524">
    <property type="term" value="F:ATP binding"/>
    <property type="evidence" value="ECO:0007669"/>
    <property type="project" value="UniProtKB-KW"/>
</dbReference>
<dbReference type="PANTHER" id="PTHR48013:SF9">
    <property type="entry name" value="DUAL SPECIFICITY MITOGEN-ACTIVATED PROTEIN KINASE KINASE 5"/>
    <property type="match status" value="1"/>
</dbReference>
<protein>
    <recommendedName>
        <fullName evidence="6">mitogen-activated protein kinase kinase</fullName>
        <ecNumber evidence="6">2.7.12.2</ecNumber>
    </recommendedName>
</protein>
<dbReference type="GO" id="GO:0004708">
    <property type="term" value="F:MAP kinase kinase activity"/>
    <property type="evidence" value="ECO:0007669"/>
    <property type="project" value="UniProtKB-EC"/>
</dbReference>
<evidence type="ECO:0000313" key="13">
    <source>
        <dbReference type="Proteomes" id="UP000015354"/>
    </source>
</evidence>
<evidence type="ECO:0000256" key="1">
    <source>
        <dbReference type="ARBA" id="ARBA00022679"/>
    </source>
</evidence>
<comment type="catalytic activity">
    <reaction evidence="8">
        <text>L-threonyl-[protein] + ATP = O-phospho-L-threonyl-[protein] + ADP + H(+)</text>
        <dbReference type="Rhea" id="RHEA:46608"/>
        <dbReference type="Rhea" id="RHEA-COMP:11060"/>
        <dbReference type="Rhea" id="RHEA-COMP:11605"/>
        <dbReference type="ChEBI" id="CHEBI:15378"/>
        <dbReference type="ChEBI" id="CHEBI:30013"/>
        <dbReference type="ChEBI" id="CHEBI:30616"/>
        <dbReference type="ChEBI" id="CHEBI:61977"/>
        <dbReference type="ChEBI" id="CHEBI:456216"/>
        <dbReference type="EC" id="2.7.12.2"/>
    </reaction>
</comment>